<dbReference type="InterPro" id="IPR047817">
    <property type="entry name" value="ABC2_TM_bact-type"/>
</dbReference>
<evidence type="ECO:0000259" key="9">
    <source>
        <dbReference type="PROSITE" id="PS51012"/>
    </source>
</evidence>
<dbReference type="Proteomes" id="UP000034407">
    <property type="component" value="Unassembled WGS sequence"/>
</dbReference>
<feature type="transmembrane region" description="Helical" evidence="8">
    <location>
        <begin position="239"/>
        <end position="263"/>
    </location>
</feature>
<proteinExistence type="inferred from homology"/>
<feature type="transmembrane region" description="Helical" evidence="8">
    <location>
        <begin position="166"/>
        <end position="185"/>
    </location>
</feature>
<protein>
    <submittedName>
        <fullName evidence="10">ABC transporter permease</fullName>
    </submittedName>
</protein>
<keyword evidence="7 8" id="KW-0472">Membrane</keyword>
<dbReference type="PATRIC" id="fig|1629550.3.peg.1382"/>
<feature type="transmembrane region" description="Helical" evidence="8">
    <location>
        <begin position="275"/>
        <end position="299"/>
    </location>
</feature>
<evidence type="ECO:0000256" key="6">
    <source>
        <dbReference type="ARBA" id="ARBA00022989"/>
    </source>
</evidence>
<reference evidence="10 11" key="1">
    <citation type="submission" date="2015-04" db="EMBL/GenBank/DDBJ databases">
        <title>Microcin producing Clostridium sp. JC272T.</title>
        <authorList>
            <person name="Jyothsna T."/>
            <person name="Sasikala C."/>
            <person name="Ramana C."/>
        </authorList>
    </citation>
    <scope>NUCLEOTIDE SEQUENCE [LARGE SCALE GENOMIC DNA]</scope>
    <source>
        <strain evidence="10 11">JC272</strain>
    </source>
</reference>
<dbReference type="InterPro" id="IPR013525">
    <property type="entry name" value="ABC2_TM"/>
</dbReference>
<dbReference type="RefSeq" id="WP_046823075.1">
    <property type="nucleotide sequence ID" value="NZ_LBBT01000203.1"/>
</dbReference>
<accession>A0A0M3DIK5</accession>
<evidence type="ECO:0000313" key="11">
    <source>
        <dbReference type="Proteomes" id="UP000034407"/>
    </source>
</evidence>
<dbReference type="GO" id="GO:0140359">
    <property type="term" value="F:ABC-type transporter activity"/>
    <property type="evidence" value="ECO:0007669"/>
    <property type="project" value="InterPro"/>
</dbReference>
<comment type="similarity">
    <text evidence="2">Belongs to the ABC-2 integral membrane protein family.</text>
</comment>
<feature type="domain" description="ABC transmembrane type-2" evidence="9">
    <location>
        <begin position="128"/>
        <end position="353"/>
    </location>
</feature>
<dbReference type="PROSITE" id="PS51012">
    <property type="entry name" value="ABC_TM2"/>
    <property type="match status" value="1"/>
</dbReference>
<feature type="transmembrane region" description="Helical" evidence="8">
    <location>
        <begin position="328"/>
        <end position="350"/>
    </location>
</feature>
<keyword evidence="6 8" id="KW-1133">Transmembrane helix</keyword>
<evidence type="ECO:0000256" key="7">
    <source>
        <dbReference type="ARBA" id="ARBA00023136"/>
    </source>
</evidence>
<dbReference type="AlphaFoldDB" id="A0A0M3DIK5"/>
<evidence type="ECO:0000256" key="4">
    <source>
        <dbReference type="ARBA" id="ARBA00022475"/>
    </source>
</evidence>
<evidence type="ECO:0000256" key="5">
    <source>
        <dbReference type="ARBA" id="ARBA00022692"/>
    </source>
</evidence>
<name>A0A0M3DIK5_9FIRM</name>
<keyword evidence="5 8" id="KW-0812">Transmembrane</keyword>
<sequence>MRVKAIIIRIIKQTIHDKRTLALMMVAPMIVMTLVYFLFNSNEENLLNVGVYNTSSEFNESLKDADLNIKEYSDKNNIKNKITNQNLDAFIVKNNNNELEITYENSSPINTKEIEGKVQSTILKDEFLKISSKVNKNIGESNKISIDSSYVYSNEDLTYFDTLSPILIGFFVFFFVFLVSGISLLKERTTGTLDRLLSTPIKRSEIVLGYLAGYGIFAVIQTILIVLFSIYILNITIEGNILLVVIVNILIALVALSLGLILSTFANSEFQIMQFIPIIIVPQIFFTGLIPIESMSIWLQNIARITPLYYGASALSGIFIKGFDFYNIYNDCIILIIFIIVLYVFNILALKRYRKI</sequence>
<organism evidence="10 11">
    <name type="scientific">Paraclostridium benzoelyticum</name>
    <dbReference type="NCBI Taxonomy" id="1629550"/>
    <lineage>
        <taxon>Bacteria</taxon>
        <taxon>Bacillati</taxon>
        <taxon>Bacillota</taxon>
        <taxon>Clostridia</taxon>
        <taxon>Peptostreptococcales</taxon>
        <taxon>Peptostreptococcaceae</taxon>
        <taxon>Paraclostridium</taxon>
    </lineage>
</organism>
<evidence type="ECO:0000313" key="10">
    <source>
        <dbReference type="EMBL" id="KKY01274.1"/>
    </source>
</evidence>
<evidence type="ECO:0000256" key="2">
    <source>
        <dbReference type="ARBA" id="ARBA00007783"/>
    </source>
</evidence>
<comment type="caution">
    <text evidence="10">The sequence shown here is derived from an EMBL/GenBank/DDBJ whole genome shotgun (WGS) entry which is preliminary data.</text>
</comment>
<dbReference type="EMBL" id="LBBT01000203">
    <property type="protein sequence ID" value="KKY01274.1"/>
    <property type="molecule type" value="Genomic_DNA"/>
</dbReference>
<feature type="transmembrane region" description="Helical" evidence="8">
    <location>
        <begin position="206"/>
        <end position="233"/>
    </location>
</feature>
<dbReference type="GO" id="GO:0005886">
    <property type="term" value="C:plasma membrane"/>
    <property type="evidence" value="ECO:0007669"/>
    <property type="project" value="UniProtKB-SubCell"/>
</dbReference>
<dbReference type="Pfam" id="PF12698">
    <property type="entry name" value="ABC2_membrane_3"/>
    <property type="match status" value="1"/>
</dbReference>
<dbReference type="OrthoDB" id="9776218at2"/>
<keyword evidence="4" id="KW-1003">Cell membrane</keyword>
<evidence type="ECO:0000256" key="3">
    <source>
        <dbReference type="ARBA" id="ARBA00022448"/>
    </source>
</evidence>
<feature type="transmembrane region" description="Helical" evidence="8">
    <location>
        <begin position="21"/>
        <end position="39"/>
    </location>
</feature>
<keyword evidence="3" id="KW-0813">Transport</keyword>
<gene>
    <name evidence="10" type="ORF">VN21_09670</name>
</gene>
<dbReference type="PANTHER" id="PTHR30294">
    <property type="entry name" value="MEMBRANE COMPONENT OF ABC TRANSPORTER YHHJ-RELATED"/>
    <property type="match status" value="1"/>
</dbReference>
<dbReference type="InterPro" id="IPR051449">
    <property type="entry name" value="ABC-2_transporter_component"/>
</dbReference>
<keyword evidence="11" id="KW-1185">Reference proteome</keyword>
<dbReference type="PANTHER" id="PTHR30294:SF38">
    <property type="entry name" value="TRANSPORT PERMEASE PROTEIN"/>
    <property type="match status" value="1"/>
</dbReference>
<evidence type="ECO:0000256" key="1">
    <source>
        <dbReference type="ARBA" id="ARBA00004651"/>
    </source>
</evidence>
<evidence type="ECO:0000256" key="8">
    <source>
        <dbReference type="SAM" id="Phobius"/>
    </source>
</evidence>
<comment type="subcellular location">
    <subcellularLocation>
        <location evidence="1">Cell membrane</location>
        <topology evidence="1">Multi-pass membrane protein</topology>
    </subcellularLocation>
</comment>